<feature type="region of interest" description="Disordered" evidence="1">
    <location>
        <begin position="203"/>
        <end position="240"/>
    </location>
</feature>
<feature type="region of interest" description="Disordered" evidence="1">
    <location>
        <begin position="64"/>
        <end position="95"/>
    </location>
</feature>
<dbReference type="Proteomes" id="UP000004995">
    <property type="component" value="Unassembled WGS sequence"/>
</dbReference>
<organism evidence="2 3">
    <name type="scientific">Setaria italica</name>
    <name type="common">Foxtail millet</name>
    <name type="synonym">Panicum italicum</name>
    <dbReference type="NCBI Taxonomy" id="4555"/>
    <lineage>
        <taxon>Eukaryota</taxon>
        <taxon>Viridiplantae</taxon>
        <taxon>Streptophyta</taxon>
        <taxon>Embryophyta</taxon>
        <taxon>Tracheophyta</taxon>
        <taxon>Spermatophyta</taxon>
        <taxon>Magnoliopsida</taxon>
        <taxon>Liliopsida</taxon>
        <taxon>Poales</taxon>
        <taxon>Poaceae</taxon>
        <taxon>PACMAD clade</taxon>
        <taxon>Panicoideae</taxon>
        <taxon>Panicodae</taxon>
        <taxon>Paniceae</taxon>
        <taxon>Cenchrinae</taxon>
        <taxon>Setaria</taxon>
    </lineage>
</organism>
<feature type="compositionally biased region" description="Gly residues" evidence="1">
    <location>
        <begin position="299"/>
        <end position="311"/>
    </location>
</feature>
<dbReference type="AlphaFoldDB" id="K3YCT5"/>
<evidence type="ECO:0000256" key="1">
    <source>
        <dbReference type="SAM" id="MobiDB-lite"/>
    </source>
</evidence>
<reference evidence="2" key="2">
    <citation type="submission" date="2018-08" db="UniProtKB">
        <authorList>
            <consortium name="EnsemblPlants"/>
        </authorList>
    </citation>
    <scope>IDENTIFICATION</scope>
    <source>
        <strain evidence="2">Yugu1</strain>
    </source>
</reference>
<dbReference type="InParanoid" id="K3YCT5"/>
<accession>K3YCT5</accession>
<dbReference type="HOGENOM" id="CLU_851010_0_0_1"/>
<feature type="region of interest" description="Disordered" evidence="1">
    <location>
        <begin position="1"/>
        <end position="35"/>
    </location>
</feature>
<evidence type="ECO:0000313" key="2">
    <source>
        <dbReference type="EnsemblPlants" id="KQK97668"/>
    </source>
</evidence>
<feature type="region of interest" description="Disordered" evidence="1">
    <location>
        <begin position="286"/>
        <end position="327"/>
    </location>
</feature>
<dbReference type="EnsemblPlants" id="KQK97668">
    <property type="protein sequence ID" value="KQK97668"/>
    <property type="gene ID" value="SETIT_012035mg"/>
</dbReference>
<proteinExistence type="predicted"/>
<name>K3YCT5_SETIT</name>
<sequence>MRTPARAFARSIPTPAHSRLGTPGHSQGSPSEAALPPHLLASRRCTSTTTLSSAAILLRAGTISAPPSSVGRHQPPHLLRVSSSNASSASPPLGSPSTSPSLLGCCCCAGSLSPALGPPPRPPSHPDRHRRLPGWVRASSAHARPPPGRISHGRFLAPPHISSAPVTSRHSVQSGCRQLHVAAFRHYRIAPFADASDAAVPRQLADARPRQEEQPRVGMQGARHRQTQQSTDSASKHTVRPSLRRIWPSDMALPPEQKLEGEEEGAWVRGRSKVALPPPSSLLARLRTGQLWRRRRQGGRGMRAGGGGWGGCPSHPERTMRGRDLDA</sequence>
<protein>
    <submittedName>
        <fullName evidence="2">Uncharacterized protein</fullName>
    </submittedName>
</protein>
<dbReference type="Gramene" id="KQK97668">
    <property type="protein sequence ID" value="KQK97668"/>
    <property type="gene ID" value="SETIT_012035mg"/>
</dbReference>
<evidence type="ECO:0000313" key="3">
    <source>
        <dbReference type="Proteomes" id="UP000004995"/>
    </source>
</evidence>
<feature type="compositionally biased region" description="Low complexity" evidence="1">
    <location>
        <begin position="82"/>
        <end position="95"/>
    </location>
</feature>
<feature type="compositionally biased region" description="Basic and acidic residues" evidence="1">
    <location>
        <begin position="205"/>
        <end position="215"/>
    </location>
</feature>
<feature type="compositionally biased region" description="Basic and acidic residues" evidence="1">
    <location>
        <begin position="315"/>
        <end position="327"/>
    </location>
</feature>
<dbReference type="EMBL" id="AGNK02004388">
    <property type="status" value="NOT_ANNOTATED_CDS"/>
    <property type="molecule type" value="Genomic_DNA"/>
</dbReference>
<keyword evidence="3" id="KW-1185">Reference proteome</keyword>
<reference evidence="3" key="1">
    <citation type="journal article" date="2012" name="Nat. Biotechnol.">
        <title>Reference genome sequence of the model plant Setaria.</title>
        <authorList>
            <person name="Bennetzen J.L."/>
            <person name="Schmutz J."/>
            <person name="Wang H."/>
            <person name="Percifield R."/>
            <person name="Hawkins J."/>
            <person name="Pontaroli A.C."/>
            <person name="Estep M."/>
            <person name="Feng L."/>
            <person name="Vaughn J.N."/>
            <person name="Grimwood J."/>
            <person name="Jenkins J."/>
            <person name="Barry K."/>
            <person name="Lindquist E."/>
            <person name="Hellsten U."/>
            <person name="Deshpande S."/>
            <person name="Wang X."/>
            <person name="Wu X."/>
            <person name="Mitros T."/>
            <person name="Triplett J."/>
            <person name="Yang X."/>
            <person name="Ye C.Y."/>
            <person name="Mauro-Herrera M."/>
            <person name="Wang L."/>
            <person name="Li P."/>
            <person name="Sharma M."/>
            <person name="Sharma R."/>
            <person name="Ronald P.C."/>
            <person name="Panaud O."/>
            <person name="Kellogg E.A."/>
            <person name="Brutnell T.P."/>
            <person name="Doust A.N."/>
            <person name="Tuskan G.A."/>
            <person name="Rokhsar D."/>
            <person name="Devos K.M."/>
        </authorList>
    </citation>
    <scope>NUCLEOTIDE SEQUENCE [LARGE SCALE GENOMIC DNA]</scope>
    <source>
        <strain evidence="3">cv. Yugu1</strain>
    </source>
</reference>